<name>A0A9J6FK26_HAELO</name>
<evidence type="ECO:0000259" key="4">
    <source>
        <dbReference type="Pfam" id="PF13378"/>
    </source>
</evidence>
<comment type="caution">
    <text evidence="5">The sequence shown here is derived from an EMBL/GenBank/DDBJ whole genome shotgun (WGS) entry which is preliminary data.</text>
</comment>
<dbReference type="SUPFAM" id="SSF51604">
    <property type="entry name" value="Enolase C-terminal domain-like"/>
    <property type="match status" value="1"/>
</dbReference>
<keyword evidence="3" id="KW-0460">Magnesium</keyword>
<proteinExistence type="predicted"/>
<organism evidence="5 6">
    <name type="scientific">Haemaphysalis longicornis</name>
    <name type="common">Bush tick</name>
    <dbReference type="NCBI Taxonomy" id="44386"/>
    <lineage>
        <taxon>Eukaryota</taxon>
        <taxon>Metazoa</taxon>
        <taxon>Ecdysozoa</taxon>
        <taxon>Arthropoda</taxon>
        <taxon>Chelicerata</taxon>
        <taxon>Arachnida</taxon>
        <taxon>Acari</taxon>
        <taxon>Parasitiformes</taxon>
        <taxon>Ixodida</taxon>
        <taxon>Ixodoidea</taxon>
        <taxon>Ixodidae</taxon>
        <taxon>Haemaphysalinae</taxon>
        <taxon>Haemaphysalis</taxon>
    </lineage>
</organism>
<dbReference type="InterPro" id="IPR046945">
    <property type="entry name" value="RHMD-like"/>
</dbReference>
<dbReference type="EMBL" id="JABSTR010000002">
    <property type="protein sequence ID" value="KAH9363397.1"/>
    <property type="molecule type" value="Genomic_DNA"/>
</dbReference>
<keyword evidence="2" id="KW-0479">Metal-binding</keyword>
<reference evidence="5 6" key="1">
    <citation type="journal article" date="2020" name="Cell">
        <title>Large-Scale Comparative Analyses of Tick Genomes Elucidate Their Genetic Diversity and Vector Capacities.</title>
        <authorList>
            <consortium name="Tick Genome and Microbiome Consortium (TIGMIC)"/>
            <person name="Jia N."/>
            <person name="Wang J."/>
            <person name="Shi W."/>
            <person name="Du L."/>
            <person name="Sun Y."/>
            <person name="Zhan W."/>
            <person name="Jiang J.F."/>
            <person name="Wang Q."/>
            <person name="Zhang B."/>
            <person name="Ji P."/>
            <person name="Bell-Sakyi L."/>
            <person name="Cui X.M."/>
            <person name="Yuan T.T."/>
            <person name="Jiang B.G."/>
            <person name="Yang W.F."/>
            <person name="Lam T.T."/>
            <person name="Chang Q.C."/>
            <person name="Ding S.J."/>
            <person name="Wang X.J."/>
            <person name="Zhu J.G."/>
            <person name="Ruan X.D."/>
            <person name="Zhao L."/>
            <person name="Wei J.T."/>
            <person name="Ye R.Z."/>
            <person name="Que T.C."/>
            <person name="Du C.H."/>
            <person name="Zhou Y.H."/>
            <person name="Cheng J.X."/>
            <person name="Dai P.F."/>
            <person name="Guo W.B."/>
            <person name="Han X.H."/>
            <person name="Huang E.J."/>
            <person name="Li L.F."/>
            <person name="Wei W."/>
            <person name="Gao Y.C."/>
            <person name="Liu J.Z."/>
            <person name="Shao H.Z."/>
            <person name="Wang X."/>
            <person name="Wang C.C."/>
            <person name="Yang T.C."/>
            <person name="Huo Q.B."/>
            <person name="Li W."/>
            <person name="Chen H.Y."/>
            <person name="Chen S.E."/>
            <person name="Zhou L.G."/>
            <person name="Ni X.B."/>
            <person name="Tian J.H."/>
            <person name="Sheng Y."/>
            <person name="Liu T."/>
            <person name="Pan Y.S."/>
            <person name="Xia L.Y."/>
            <person name="Li J."/>
            <person name="Zhao F."/>
            <person name="Cao W.C."/>
        </authorList>
    </citation>
    <scope>NUCLEOTIDE SEQUENCE [LARGE SCALE GENOMIC DNA]</scope>
    <source>
        <strain evidence="5">HaeL-2018</strain>
    </source>
</reference>
<dbReference type="PANTHER" id="PTHR13794">
    <property type="entry name" value="ENOLASE SUPERFAMILY, MANDELATE RACEMASE"/>
    <property type="match status" value="1"/>
</dbReference>
<gene>
    <name evidence="5" type="ORF">HPB48_019471</name>
</gene>
<sequence>MVDANQSWDVKESIYWMKELSGFGIHWIEEPTSPDDILGHATISKALSPLGIGVATGEQCQNRVMFKQFLQSGAMQFCQIDSCRLGGVNEILAVILMAAKCKVPVCPHAGGVGLCELVQHLSFWDYIAVSGTMDNREIEYVSHLHEHFKNPVLIRNGRYVPPQAAGYGCEMWESSIEQYSYPDGTYWRNFPRAR</sequence>
<dbReference type="InterPro" id="IPR029065">
    <property type="entry name" value="Enolase_C-like"/>
</dbReference>
<feature type="domain" description="Enolase C-terminal" evidence="4">
    <location>
        <begin position="1"/>
        <end position="173"/>
    </location>
</feature>
<dbReference type="Gene3D" id="3.20.20.120">
    <property type="entry name" value="Enolase-like C-terminal domain"/>
    <property type="match status" value="1"/>
</dbReference>
<dbReference type="Pfam" id="PF13378">
    <property type="entry name" value="MR_MLE_C"/>
    <property type="match status" value="1"/>
</dbReference>
<dbReference type="OMA" id="DERRCHI"/>
<dbReference type="InterPro" id="IPR036849">
    <property type="entry name" value="Enolase-like_C_sf"/>
</dbReference>
<dbReference type="VEuPathDB" id="VectorBase:HLOH_059514"/>
<dbReference type="OrthoDB" id="14161at2759"/>
<evidence type="ECO:0000256" key="1">
    <source>
        <dbReference type="ARBA" id="ARBA00001946"/>
    </source>
</evidence>
<dbReference type="Proteomes" id="UP000821853">
    <property type="component" value="Chromosome 10"/>
</dbReference>
<dbReference type="PANTHER" id="PTHR13794:SF58">
    <property type="entry name" value="MITOCHONDRIAL ENOLASE SUPERFAMILY MEMBER 1"/>
    <property type="match status" value="1"/>
</dbReference>
<protein>
    <recommendedName>
        <fullName evidence="4">Enolase C-terminal domain-containing protein</fullName>
    </recommendedName>
</protein>
<dbReference type="AlphaFoldDB" id="A0A9J6FK26"/>
<comment type="cofactor">
    <cofactor evidence="1">
        <name>Mg(2+)</name>
        <dbReference type="ChEBI" id="CHEBI:18420"/>
    </cofactor>
</comment>
<evidence type="ECO:0000256" key="2">
    <source>
        <dbReference type="ARBA" id="ARBA00022723"/>
    </source>
</evidence>
<dbReference type="GO" id="GO:0016052">
    <property type="term" value="P:carbohydrate catabolic process"/>
    <property type="evidence" value="ECO:0007669"/>
    <property type="project" value="TreeGrafter"/>
</dbReference>
<keyword evidence="6" id="KW-1185">Reference proteome</keyword>
<evidence type="ECO:0000256" key="3">
    <source>
        <dbReference type="ARBA" id="ARBA00022842"/>
    </source>
</evidence>
<dbReference type="GO" id="GO:0016836">
    <property type="term" value="F:hydro-lyase activity"/>
    <property type="evidence" value="ECO:0007669"/>
    <property type="project" value="TreeGrafter"/>
</dbReference>
<accession>A0A9J6FK26</accession>
<evidence type="ECO:0000313" key="5">
    <source>
        <dbReference type="EMBL" id="KAH9363397.1"/>
    </source>
</evidence>
<dbReference type="GO" id="GO:0000287">
    <property type="term" value="F:magnesium ion binding"/>
    <property type="evidence" value="ECO:0007669"/>
    <property type="project" value="TreeGrafter"/>
</dbReference>
<evidence type="ECO:0000313" key="6">
    <source>
        <dbReference type="Proteomes" id="UP000821853"/>
    </source>
</evidence>